<keyword evidence="1" id="KW-0732">Signal</keyword>
<evidence type="ECO:0000313" key="2">
    <source>
        <dbReference type="EMBL" id="MDM1074215.1"/>
    </source>
</evidence>
<sequence length="163" mass="18619">MKYRYLLLLFSSFSFAQMQCEGIDIKVDDFTSEKVIKTKSRGYGAPNPHLSILQGVKIKEKNEIVTGLQIKLLSDSLPKGDYGVYFIFEDGSKLMRESIKVDKSVAGRYYSLSVIMDLNESELKQFETLKVSKIRIINEDAEIDSSEAKDFQTDFKCLVQTNF</sequence>
<feature type="chain" id="PRO_5042471702" evidence="1">
    <location>
        <begin position="17"/>
        <end position="163"/>
    </location>
</feature>
<gene>
    <name evidence="2" type="ORF">HX001_17150</name>
</gene>
<organism evidence="2 3">
    <name type="scientific">Empedobacter brevis</name>
    <dbReference type="NCBI Taxonomy" id="247"/>
    <lineage>
        <taxon>Bacteria</taxon>
        <taxon>Pseudomonadati</taxon>
        <taxon>Bacteroidota</taxon>
        <taxon>Flavobacteriia</taxon>
        <taxon>Flavobacteriales</taxon>
        <taxon>Weeksellaceae</taxon>
        <taxon>Empedobacter</taxon>
    </lineage>
</organism>
<accession>A0AAJ1QHJ5</accession>
<reference evidence="2" key="2">
    <citation type="journal article" date="2022" name="Sci. Total Environ.">
        <title>Prevalence, transmission, and molecular epidemiology of tet(X)-positive bacteria among humans, animals, and environmental niches in China: An epidemiological, and genomic-based study.</title>
        <authorList>
            <person name="Dong N."/>
            <person name="Zeng Y."/>
            <person name="Cai C."/>
            <person name="Sun C."/>
            <person name="Lu J."/>
            <person name="Liu C."/>
            <person name="Zhou H."/>
            <person name="Sun Q."/>
            <person name="Shu L."/>
            <person name="Wang H."/>
            <person name="Wang Y."/>
            <person name="Wang S."/>
            <person name="Wu C."/>
            <person name="Chan E.W."/>
            <person name="Chen G."/>
            <person name="Shen Z."/>
            <person name="Chen S."/>
            <person name="Zhang R."/>
        </authorList>
    </citation>
    <scope>NUCLEOTIDE SEQUENCE</scope>
    <source>
        <strain evidence="2">R655-4</strain>
    </source>
</reference>
<evidence type="ECO:0000313" key="3">
    <source>
        <dbReference type="Proteomes" id="UP001170959"/>
    </source>
</evidence>
<reference evidence="2" key="1">
    <citation type="submission" date="2020-06" db="EMBL/GenBank/DDBJ databases">
        <authorList>
            <person name="Dong N."/>
        </authorList>
    </citation>
    <scope>NUCLEOTIDE SEQUENCE</scope>
    <source>
        <strain evidence="2">R655-4</strain>
    </source>
</reference>
<dbReference type="AlphaFoldDB" id="A0AAJ1QHJ5"/>
<dbReference type="EMBL" id="JACAGJ010000012">
    <property type="protein sequence ID" value="MDM1074215.1"/>
    <property type="molecule type" value="Genomic_DNA"/>
</dbReference>
<evidence type="ECO:0000256" key="1">
    <source>
        <dbReference type="SAM" id="SignalP"/>
    </source>
</evidence>
<name>A0AAJ1QHJ5_9FLAO</name>
<feature type="signal peptide" evidence="1">
    <location>
        <begin position="1"/>
        <end position="16"/>
    </location>
</feature>
<comment type="caution">
    <text evidence="2">The sequence shown here is derived from an EMBL/GenBank/DDBJ whole genome shotgun (WGS) entry which is preliminary data.</text>
</comment>
<dbReference type="RefSeq" id="WP_286494454.1">
    <property type="nucleotide sequence ID" value="NZ_JACAGJ010000012.1"/>
</dbReference>
<protein>
    <submittedName>
        <fullName evidence="2">Uncharacterized protein</fullName>
    </submittedName>
</protein>
<proteinExistence type="predicted"/>
<dbReference type="Proteomes" id="UP001170959">
    <property type="component" value="Unassembled WGS sequence"/>
</dbReference>